<feature type="domain" description="EF-hand" evidence="2">
    <location>
        <begin position="72"/>
        <end position="107"/>
    </location>
</feature>
<dbReference type="SUPFAM" id="SSF47473">
    <property type="entry name" value="EF-hand"/>
    <property type="match status" value="1"/>
</dbReference>
<keyword evidence="4" id="KW-1185">Reference proteome</keyword>
<dbReference type="InterPro" id="IPR011992">
    <property type="entry name" value="EF-hand-dom_pair"/>
</dbReference>
<dbReference type="EMBL" id="CAUYUJ010015177">
    <property type="protein sequence ID" value="CAK0850802.1"/>
    <property type="molecule type" value="Genomic_DNA"/>
</dbReference>
<dbReference type="Pfam" id="PF13499">
    <property type="entry name" value="EF-hand_7"/>
    <property type="match status" value="1"/>
</dbReference>
<evidence type="ECO:0000313" key="4">
    <source>
        <dbReference type="Proteomes" id="UP001189429"/>
    </source>
</evidence>
<feature type="domain" description="EF-hand" evidence="2">
    <location>
        <begin position="20"/>
        <end position="55"/>
    </location>
</feature>
<dbReference type="PROSITE" id="PS50222">
    <property type="entry name" value="EF_HAND_2"/>
    <property type="match status" value="2"/>
</dbReference>
<comment type="caution">
    <text evidence="3">The sequence shown here is derived from an EMBL/GenBank/DDBJ whole genome shotgun (WGS) entry which is preliminary data.</text>
</comment>
<organism evidence="3 4">
    <name type="scientific">Prorocentrum cordatum</name>
    <dbReference type="NCBI Taxonomy" id="2364126"/>
    <lineage>
        <taxon>Eukaryota</taxon>
        <taxon>Sar</taxon>
        <taxon>Alveolata</taxon>
        <taxon>Dinophyceae</taxon>
        <taxon>Prorocentrales</taxon>
        <taxon>Prorocentraceae</taxon>
        <taxon>Prorocentrum</taxon>
    </lineage>
</organism>
<evidence type="ECO:0000256" key="1">
    <source>
        <dbReference type="ARBA" id="ARBA00022837"/>
    </source>
</evidence>
<keyword evidence="1" id="KW-0106">Calcium</keyword>
<sequence>MGGGFSSEAASIVERLGTQLTEEEAEKVWKEVDQNNDGKMDKKEAKRLYTLVKQKSIKDLEKKIAALKAGSDDDAQVDSLFRKFDQNKDGEVTKEEFIRIATVVGYDIDLSEIKHDAACEPPAKRARTDGDGQGDFKVGDKIQIVGVTTAAGKAFNNQFAEILKWNEEYKRWVVRMTKPAVTSIPLENMKRL</sequence>
<dbReference type="SMART" id="SM00054">
    <property type="entry name" value="EFh"/>
    <property type="match status" value="2"/>
</dbReference>
<evidence type="ECO:0000259" key="2">
    <source>
        <dbReference type="PROSITE" id="PS50222"/>
    </source>
</evidence>
<reference evidence="3" key="1">
    <citation type="submission" date="2023-10" db="EMBL/GenBank/DDBJ databases">
        <authorList>
            <person name="Chen Y."/>
            <person name="Shah S."/>
            <person name="Dougan E. K."/>
            <person name="Thang M."/>
            <person name="Chan C."/>
        </authorList>
    </citation>
    <scope>NUCLEOTIDE SEQUENCE [LARGE SCALE GENOMIC DNA]</scope>
</reference>
<evidence type="ECO:0000313" key="3">
    <source>
        <dbReference type="EMBL" id="CAK0850802.1"/>
    </source>
</evidence>
<protein>
    <recommendedName>
        <fullName evidence="2">EF-hand domain-containing protein</fullName>
    </recommendedName>
</protein>
<accession>A0ABN9TWX3</accession>
<dbReference type="Gene3D" id="1.10.238.10">
    <property type="entry name" value="EF-hand"/>
    <property type="match status" value="2"/>
</dbReference>
<gene>
    <name evidence="3" type="ORF">PCOR1329_LOCUS43102</name>
</gene>
<name>A0ABN9TWX3_9DINO</name>
<dbReference type="PROSITE" id="PS00018">
    <property type="entry name" value="EF_HAND_1"/>
    <property type="match status" value="1"/>
</dbReference>
<proteinExistence type="predicted"/>
<dbReference type="InterPro" id="IPR002048">
    <property type="entry name" value="EF_hand_dom"/>
</dbReference>
<dbReference type="InterPro" id="IPR018247">
    <property type="entry name" value="EF_Hand_1_Ca_BS"/>
</dbReference>
<dbReference type="CDD" id="cd00051">
    <property type="entry name" value="EFh"/>
    <property type="match status" value="1"/>
</dbReference>
<dbReference type="Proteomes" id="UP001189429">
    <property type="component" value="Unassembled WGS sequence"/>
</dbReference>